<dbReference type="GO" id="GO:0016810">
    <property type="term" value="F:hydrolase activity, acting on carbon-nitrogen (but not peptide) bonds"/>
    <property type="evidence" value="ECO:0007669"/>
    <property type="project" value="InterPro"/>
</dbReference>
<keyword evidence="5" id="KW-1185">Reference proteome</keyword>
<proteinExistence type="predicted"/>
<sequence>MSFYWIKTNKLIKHLFSNYYWDIPNKENKVYLTFDDGPTPEITEWVLSELKKRNAKASFFCIGNNIEKHPEIFKKIIDDGHSIGNHTYDHLKGWKTTTAAYLNDSLLCDKQIKKSSTKIIPSKIFRPPYGKITKSQSAQLRQLGYKIIMWDVLSADFDRSITPEKCLQNVIKNVKSGSIIVFHDSIKASQNLKFALPKTLDYLKENNFIFDVIY</sequence>
<dbReference type="GO" id="GO:0046872">
    <property type="term" value="F:metal ion binding"/>
    <property type="evidence" value="ECO:0007669"/>
    <property type="project" value="UniProtKB-KW"/>
</dbReference>
<dbReference type="Pfam" id="PF01522">
    <property type="entry name" value="Polysacc_deac_1"/>
    <property type="match status" value="1"/>
</dbReference>
<gene>
    <name evidence="4" type="ORF">OIU80_17300</name>
</gene>
<dbReference type="Gene3D" id="3.20.20.370">
    <property type="entry name" value="Glycoside hydrolase/deacetylase"/>
    <property type="match status" value="1"/>
</dbReference>
<dbReference type="AlphaFoldDB" id="A0A9X3HMC9"/>
<evidence type="ECO:0000313" key="5">
    <source>
        <dbReference type="Proteomes" id="UP001151133"/>
    </source>
</evidence>
<dbReference type="InterPro" id="IPR002509">
    <property type="entry name" value="NODB_dom"/>
</dbReference>
<dbReference type="SUPFAM" id="SSF88713">
    <property type="entry name" value="Glycoside hydrolase/deacetylase"/>
    <property type="match status" value="1"/>
</dbReference>
<feature type="domain" description="NodB homology" evidence="3">
    <location>
        <begin position="28"/>
        <end position="211"/>
    </location>
</feature>
<dbReference type="EMBL" id="JAOZEV010000016">
    <property type="protein sequence ID" value="MCV9934042.1"/>
    <property type="molecule type" value="Genomic_DNA"/>
</dbReference>
<evidence type="ECO:0000256" key="2">
    <source>
        <dbReference type="ARBA" id="ARBA00022801"/>
    </source>
</evidence>
<dbReference type="PANTHER" id="PTHR10587">
    <property type="entry name" value="GLYCOSYL TRANSFERASE-RELATED"/>
    <property type="match status" value="1"/>
</dbReference>
<dbReference type="PROSITE" id="PS51677">
    <property type="entry name" value="NODB"/>
    <property type="match status" value="1"/>
</dbReference>
<dbReference type="CDD" id="cd10917">
    <property type="entry name" value="CE4_NodB_like_6s_7s"/>
    <property type="match status" value="1"/>
</dbReference>
<dbReference type="Proteomes" id="UP001151133">
    <property type="component" value="Unassembled WGS sequence"/>
</dbReference>
<evidence type="ECO:0000313" key="4">
    <source>
        <dbReference type="EMBL" id="MCV9934042.1"/>
    </source>
</evidence>
<dbReference type="InterPro" id="IPR011330">
    <property type="entry name" value="Glyco_hydro/deAcase_b/a-brl"/>
</dbReference>
<dbReference type="PANTHER" id="PTHR10587:SF133">
    <property type="entry name" value="CHITIN DEACETYLASE 1-RELATED"/>
    <property type="match status" value="1"/>
</dbReference>
<dbReference type="GO" id="GO:0016020">
    <property type="term" value="C:membrane"/>
    <property type="evidence" value="ECO:0007669"/>
    <property type="project" value="TreeGrafter"/>
</dbReference>
<evidence type="ECO:0000259" key="3">
    <source>
        <dbReference type="PROSITE" id="PS51677"/>
    </source>
</evidence>
<reference evidence="4" key="1">
    <citation type="submission" date="2022-10" db="EMBL/GenBank/DDBJ databases">
        <title>Two novel species of Flavobacterium.</title>
        <authorList>
            <person name="Liu Q."/>
            <person name="Xin Y.-H."/>
        </authorList>
    </citation>
    <scope>NUCLEOTIDE SEQUENCE</scope>
    <source>
        <strain evidence="4">LS1R47</strain>
    </source>
</reference>
<keyword evidence="2" id="KW-0378">Hydrolase</keyword>
<evidence type="ECO:0000256" key="1">
    <source>
        <dbReference type="ARBA" id="ARBA00022723"/>
    </source>
</evidence>
<organism evidence="4 5">
    <name type="scientific">Flavobacterium frigoritolerans</name>
    <dbReference type="NCBI Taxonomy" id="2987686"/>
    <lineage>
        <taxon>Bacteria</taxon>
        <taxon>Pseudomonadati</taxon>
        <taxon>Bacteroidota</taxon>
        <taxon>Flavobacteriia</taxon>
        <taxon>Flavobacteriales</taxon>
        <taxon>Flavobacteriaceae</taxon>
        <taxon>Flavobacterium</taxon>
    </lineage>
</organism>
<comment type="caution">
    <text evidence="4">The sequence shown here is derived from an EMBL/GenBank/DDBJ whole genome shotgun (WGS) entry which is preliminary data.</text>
</comment>
<dbReference type="RefSeq" id="WP_264288236.1">
    <property type="nucleotide sequence ID" value="NZ_JAOZEV010000016.1"/>
</dbReference>
<protein>
    <submittedName>
        <fullName evidence="4">Polysaccharide deacetylase family protein</fullName>
    </submittedName>
</protein>
<dbReference type="GO" id="GO:0005975">
    <property type="term" value="P:carbohydrate metabolic process"/>
    <property type="evidence" value="ECO:0007669"/>
    <property type="project" value="InterPro"/>
</dbReference>
<name>A0A9X3HMC9_9FLAO</name>
<keyword evidence="1" id="KW-0479">Metal-binding</keyword>
<accession>A0A9X3HMC9</accession>
<dbReference type="InterPro" id="IPR050248">
    <property type="entry name" value="Polysacc_deacetylase_ArnD"/>
</dbReference>